<accession>A0A089RC11</accession>
<sequence>MPAPSKLAQILQPLLTDDLGQKAELENAEGYSIELAEGLTLEISESPVGHLLLSCILPVRPTRLSDTETLSVLLQANLLGMDYPPVLTGLLPEQQQVVQWSSLPFHQLEPEVLKRLFNRFALQAEKLAAWLV</sequence>
<dbReference type="Proteomes" id="UP000029481">
    <property type="component" value="Chromosome"/>
</dbReference>
<reference evidence="3 4" key="1">
    <citation type="submission" date="2014-09" db="EMBL/GenBank/DDBJ databases">
        <title>Cedecea neteri SSMD04 Genome Sequencing.</title>
        <authorList>
            <person name="Tan J.-Y."/>
        </authorList>
    </citation>
    <scope>NUCLEOTIDE SEQUENCE [LARGE SCALE GENOMIC DNA]</scope>
    <source>
        <strain evidence="3 4">SSMD04</strain>
    </source>
</reference>
<protein>
    <recommendedName>
        <fullName evidence="2">Tir chaperone</fullName>
    </recommendedName>
</protein>
<evidence type="ECO:0000256" key="2">
    <source>
        <dbReference type="ARBA" id="ARBA00093795"/>
    </source>
</evidence>
<dbReference type="GO" id="GO:0030254">
    <property type="term" value="P:protein secretion by the type III secretion system"/>
    <property type="evidence" value="ECO:0007669"/>
    <property type="project" value="InterPro"/>
</dbReference>
<dbReference type="KEGG" id="cnt:JT31_05615"/>
<dbReference type="Pfam" id="PF05932">
    <property type="entry name" value="CesT"/>
    <property type="match status" value="1"/>
</dbReference>
<dbReference type="EMBL" id="CP009451">
    <property type="protein sequence ID" value="AIR04110.1"/>
    <property type="molecule type" value="Genomic_DNA"/>
</dbReference>
<dbReference type="SUPFAM" id="SSF69635">
    <property type="entry name" value="Type III secretory system chaperone-like"/>
    <property type="match status" value="1"/>
</dbReference>
<evidence type="ECO:0000313" key="4">
    <source>
        <dbReference type="Proteomes" id="UP000029481"/>
    </source>
</evidence>
<proteinExistence type="inferred from homology"/>
<dbReference type="AlphaFoldDB" id="A0A089RC11"/>
<dbReference type="OrthoDB" id="6627251at2"/>
<evidence type="ECO:0000256" key="1">
    <source>
        <dbReference type="ARBA" id="ARBA00093771"/>
    </source>
</evidence>
<organism evidence="3 4">
    <name type="scientific">Cedecea neteri</name>
    <dbReference type="NCBI Taxonomy" id="158822"/>
    <lineage>
        <taxon>Bacteria</taxon>
        <taxon>Pseudomonadati</taxon>
        <taxon>Pseudomonadota</taxon>
        <taxon>Gammaproteobacteria</taxon>
        <taxon>Enterobacterales</taxon>
        <taxon>Enterobacteriaceae</taxon>
        <taxon>Cedecea</taxon>
    </lineage>
</organism>
<evidence type="ECO:0000313" key="3">
    <source>
        <dbReference type="EMBL" id="AIR04110.1"/>
    </source>
</evidence>
<dbReference type="InterPro" id="IPR010261">
    <property type="entry name" value="Tir_chaperone"/>
</dbReference>
<name>A0A089RC11_9ENTR</name>
<comment type="similarity">
    <text evidence="1">Belongs to the CesT/SycH chaperone family.</text>
</comment>
<keyword evidence="4" id="KW-1185">Reference proteome</keyword>
<dbReference type="RefSeq" id="WP_038474279.1">
    <property type="nucleotide sequence ID" value="NZ_CP009451.1"/>
</dbReference>
<dbReference type="CDD" id="cd17025">
    <property type="entry name" value="T3SC_IA_ShcF-like"/>
    <property type="match status" value="1"/>
</dbReference>
<dbReference type="Gene3D" id="3.30.1460.10">
    <property type="match status" value="1"/>
</dbReference>
<gene>
    <name evidence="3" type="ORF">JT31_05615</name>
</gene>